<organism evidence="1 2">
    <name type="scientific">Arthrobacter rhombi</name>
    <dbReference type="NCBI Taxonomy" id="71253"/>
    <lineage>
        <taxon>Bacteria</taxon>
        <taxon>Bacillati</taxon>
        <taxon>Actinomycetota</taxon>
        <taxon>Actinomycetes</taxon>
        <taxon>Micrococcales</taxon>
        <taxon>Micrococcaceae</taxon>
        <taxon>Arthrobacter</taxon>
    </lineage>
</organism>
<keyword evidence="2" id="KW-1185">Reference proteome</keyword>
<protein>
    <submittedName>
        <fullName evidence="1">Uncharacterized protein</fullName>
    </submittedName>
</protein>
<proteinExistence type="predicted"/>
<dbReference type="Proteomes" id="UP000195913">
    <property type="component" value="Unassembled WGS sequence"/>
</dbReference>
<accession>A0A1R4G6Y3</accession>
<dbReference type="EMBL" id="FUHW01000028">
    <property type="protein sequence ID" value="SJM63938.1"/>
    <property type="molecule type" value="Genomic_DNA"/>
</dbReference>
<gene>
    <name evidence="1" type="ORF">FM101_08215</name>
</gene>
<sequence>MSFQFSRQGSTSRLAPRKHHCRYGWLGSEIPLPPGLSPPPF</sequence>
<name>A0A1R4G6Y3_9MICC</name>
<evidence type="ECO:0000313" key="2">
    <source>
        <dbReference type="Proteomes" id="UP000195913"/>
    </source>
</evidence>
<dbReference type="AlphaFoldDB" id="A0A1R4G6Y3"/>
<reference evidence="1 2" key="1">
    <citation type="submission" date="2017-02" db="EMBL/GenBank/DDBJ databases">
        <authorList>
            <person name="Peterson S.W."/>
        </authorList>
    </citation>
    <scope>NUCLEOTIDE SEQUENCE [LARGE SCALE GENOMIC DNA]</scope>
    <source>
        <strain evidence="1 2">B Ar 00.02</strain>
    </source>
</reference>
<evidence type="ECO:0000313" key="1">
    <source>
        <dbReference type="EMBL" id="SJM63938.1"/>
    </source>
</evidence>